<dbReference type="Pfam" id="PF17179">
    <property type="entry name" value="Fer4_22"/>
    <property type="match status" value="1"/>
</dbReference>
<comment type="caution">
    <text evidence="2">The sequence shown here is derived from an EMBL/GenBank/DDBJ whole genome shotgun (WGS) entry which is preliminary data.</text>
</comment>
<feature type="domain" description="4Fe-4S ferredoxin-type" evidence="1">
    <location>
        <begin position="115"/>
        <end position="146"/>
    </location>
</feature>
<dbReference type="InterPro" id="IPR017900">
    <property type="entry name" value="4Fe4S_Fe_S_CS"/>
</dbReference>
<dbReference type="InterPro" id="IPR017896">
    <property type="entry name" value="4Fe4S_Fe-S-bd"/>
</dbReference>
<reference evidence="2" key="2">
    <citation type="journal article" date="2014" name="ISME J.">
        <title>Microbial stratification in low pH oxic and suboxic macroscopic growths along an acid mine drainage.</title>
        <authorList>
            <person name="Mendez-Garcia C."/>
            <person name="Mesa V."/>
            <person name="Sprenger R.R."/>
            <person name="Richter M."/>
            <person name="Diez M.S."/>
            <person name="Solano J."/>
            <person name="Bargiela R."/>
            <person name="Golyshina O.V."/>
            <person name="Manteca A."/>
            <person name="Ramos J.L."/>
            <person name="Gallego J.R."/>
            <person name="Llorente I."/>
            <person name="Martins Dos Santos V.A."/>
            <person name="Jensen O.N."/>
            <person name="Pelaez A.I."/>
            <person name="Sanchez J."/>
            <person name="Ferrer M."/>
        </authorList>
    </citation>
    <scope>NUCLEOTIDE SEQUENCE</scope>
</reference>
<protein>
    <submittedName>
        <fullName evidence="2">Cytochrome c3 hydrogenase alpha (Or beta) chain</fullName>
    </submittedName>
</protein>
<dbReference type="PROSITE" id="PS51379">
    <property type="entry name" value="4FE4S_FER_2"/>
    <property type="match status" value="2"/>
</dbReference>
<evidence type="ECO:0000259" key="1">
    <source>
        <dbReference type="PROSITE" id="PS51379"/>
    </source>
</evidence>
<dbReference type="PROSITE" id="PS00198">
    <property type="entry name" value="4FE4S_FER_1"/>
    <property type="match status" value="1"/>
</dbReference>
<dbReference type="SUPFAM" id="SSF46548">
    <property type="entry name" value="alpha-helical ferredoxin"/>
    <property type="match status" value="1"/>
</dbReference>
<dbReference type="EMBL" id="AUZY01013173">
    <property type="protein sequence ID" value="EQD26346.1"/>
    <property type="molecule type" value="Genomic_DNA"/>
</dbReference>
<gene>
    <name evidence="2" type="ORF">B1B_19604</name>
</gene>
<name>T0XU84_9ZZZZ</name>
<reference evidence="2" key="1">
    <citation type="submission" date="2013-08" db="EMBL/GenBank/DDBJ databases">
        <authorList>
            <person name="Mendez C."/>
            <person name="Richter M."/>
            <person name="Ferrer M."/>
            <person name="Sanchez J."/>
        </authorList>
    </citation>
    <scope>NUCLEOTIDE SEQUENCE</scope>
</reference>
<organism evidence="2">
    <name type="scientific">mine drainage metagenome</name>
    <dbReference type="NCBI Taxonomy" id="410659"/>
    <lineage>
        <taxon>unclassified sequences</taxon>
        <taxon>metagenomes</taxon>
        <taxon>ecological metagenomes</taxon>
    </lineage>
</organism>
<dbReference type="PANTHER" id="PTHR40447">
    <property type="entry name" value="ANAEROBIC SULFITE REDUCTASE SUBUNIT A"/>
    <property type="match status" value="1"/>
</dbReference>
<feature type="domain" description="4Fe-4S ferredoxin-type" evidence="1">
    <location>
        <begin position="196"/>
        <end position="224"/>
    </location>
</feature>
<sequence>MHDPGYRGRRARALRIAVQCGQAAPTCFCTSMGTGPGVGGDHDLALTELIDPGPHRFLVEVGSPAGAAVLDHVPTQPAVPGDAAAAEGVVARTAAQVRRHLDPVGIRDLLLDHPDHPRWADVARRCLSCTNCTMACPTCFCSTTEEVPDLDGGDTEKWRRWDSCFNLEFSQVHGRPVRSSGLARYRQWLTHKLASWHDQFDSSGCVGCGRCITWCPVGIDLTEEVRAIRADPDAAGPEGRAP</sequence>
<accession>T0XU84</accession>
<dbReference type="AlphaFoldDB" id="T0XU84"/>
<proteinExistence type="predicted"/>
<dbReference type="PANTHER" id="PTHR40447:SF1">
    <property type="entry name" value="ANAEROBIC SULFITE REDUCTASE SUBUNIT A"/>
    <property type="match status" value="1"/>
</dbReference>
<evidence type="ECO:0000313" key="2">
    <source>
        <dbReference type="EMBL" id="EQD26346.1"/>
    </source>
</evidence>